<name>A0A450VNG0_9GAMM</name>
<gene>
    <name evidence="1" type="ORF">BECKFM1743A_GA0114220_100105</name>
    <name evidence="3" type="ORF">BECKFM1743B_GA0114221_100135</name>
    <name evidence="2" type="ORF">BECKFM1743C_GA0114222_100105</name>
</gene>
<evidence type="ECO:0000313" key="1">
    <source>
        <dbReference type="EMBL" id="VFJ43575.1"/>
    </source>
</evidence>
<reference evidence="3" key="1">
    <citation type="submission" date="2019-02" db="EMBL/GenBank/DDBJ databases">
        <authorList>
            <person name="Gruber-Vodicka R. H."/>
            <person name="Seah K. B. B."/>
        </authorList>
    </citation>
    <scope>NUCLEOTIDE SEQUENCE</scope>
    <source>
        <strain evidence="1">BECK_BZ163</strain>
        <strain evidence="3">BECK_BZ164</strain>
        <strain evidence="2">BECK_BZ165</strain>
    </source>
</reference>
<evidence type="ECO:0000313" key="2">
    <source>
        <dbReference type="EMBL" id="VFJ44363.1"/>
    </source>
</evidence>
<proteinExistence type="predicted"/>
<dbReference type="EMBL" id="CAADFA010000010">
    <property type="protein sequence ID" value="VFJ44363.1"/>
    <property type="molecule type" value="Genomic_DNA"/>
</dbReference>
<dbReference type="Pfam" id="PF10049">
    <property type="entry name" value="DUF2283"/>
    <property type="match status" value="1"/>
</dbReference>
<dbReference type="EMBL" id="CAADEZ010000010">
    <property type="protein sequence ID" value="VFJ43575.1"/>
    <property type="molecule type" value="Genomic_DNA"/>
</dbReference>
<dbReference type="AlphaFoldDB" id="A0A450VNG0"/>
<organism evidence="3">
    <name type="scientific">Candidatus Kentrum sp. FM</name>
    <dbReference type="NCBI Taxonomy" id="2126340"/>
    <lineage>
        <taxon>Bacteria</taxon>
        <taxon>Pseudomonadati</taxon>
        <taxon>Pseudomonadota</taxon>
        <taxon>Gammaproteobacteria</taxon>
        <taxon>Candidatus Kentrum</taxon>
    </lineage>
</organism>
<accession>A0A450VNG0</accession>
<evidence type="ECO:0000313" key="3">
    <source>
        <dbReference type="EMBL" id="VFK06237.1"/>
    </source>
</evidence>
<dbReference type="EMBL" id="CAADFL010000013">
    <property type="protein sequence ID" value="VFK06237.1"/>
    <property type="molecule type" value="Genomic_DNA"/>
</dbReference>
<protein>
    <submittedName>
        <fullName evidence="3">Uncharacterized protein YuzE</fullName>
    </submittedName>
</protein>
<dbReference type="InterPro" id="IPR019270">
    <property type="entry name" value="DUF2283"/>
</dbReference>
<sequence length="88" mass="9970">MAPMNTQALCRVVTQSIPLLLDFPARRFSVDYDRDADVLYIGFDRPQNATDSEMTDDGFLLRYRGEQLIGVTILDASTRTPQSASERR</sequence>